<evidence type="ECO:0000313" key="1">
    <source>
        <dbReference type="EMBL" id="SEM62337.1"/>
    </source>
</evidence>
<dbReference type="EMBL" id="FOBS01000027">
    <property type="protein sequence ID" value="SEM62337.1"/>
    <property type="molecule type" value="Genomic_DNA"/>
</dbReference>
<feature type="non-terminal residue" evidence="1">
    <location>
        <position position="1"/>
    </location>
</feature>
<dbReference type="Proteomes" id="UP000198744">
    <property type="component" value="Unassembled WGS sequence"/>
</dbReference>
<accession>A0A1H7ZYD0</accession>
<evidence type="ECO:0000313" key="2">
    <source>
        <dbReference type="Proteomes" id="UP000198744"/>
    </source>
</evidence>
<keyword evidence="2" id="KW-1185">Reference proteome</keyword>
<dbReference type="AlphaFoldDB" id="A0A1H7ZYD0"/>
<name>A0A1H7ZYD0_9BACT</name>
<gene>
    <name evidence="1" type="ORF">SAMN04489760_12749</name>
</gene>
<protein>
    <submittedName>
        <fullName evidence="1">Uncharacterized protein</fullName>
    </submittedName>
</protein>
<organism evidence="1 2">
    <name type="scientific">Syntrophus gentianae</name>
    <dbReference type="NCBI Taxonomy" id="43775"/>
    <lineage>
        <taxon>Bacteria</taxon>
        <taxon>Pseudomonadati</taxon>
        <taxon>Thermodesulfobacteriota</taxon>
        <taxon>Syntrophia</taxon>
        <taxon>Syntrophales</taxon>
        <taxon>Syntrophaceae</taxon>
        <taxon>Syntrophus</taxon>
    </lineage>
</organism>
<sequence>LEQAGNPQLMTQELIRTLAAHSLNNLRVLNQMAAELLDTAAERNLTRLDESLFLELFTPTASKPHRSKSQQPAKSL</sequence>
<proteinExistence type="predicted"/>
<reference evidence="1 2" key="1">
    <citation type="submission" date="2016-10" db="EMBL/GenBank/DDBJ databases">
        <authorList>
            <person name="de Groot N.N."/>
        </authorList>
    </citation>
    <scope>NUCLEOTIDE SEQUENCE [LARGE SCALE GENOMIC DNA]</scope>
    <source>
        <strain evidence="1 2">DSM 8423</strain>
    </source>
</reference>